<dbReference type="PANTHER" id="PTHR13847:SF289">
    <property type="entry name" value="GLYCINE OXIDASE"/>
    <property type="match status" value="1"/>
</dbReference>
<keyword evidence="4" id="KW-1185">Reference proteome</keyword>
<dbReference type="InterPro" id="IPR036188">
    <property type="entry name" value="FAD/NAD-bd_sf"/>
</dbReference>
<evidence type="ECO:0000313" key="3">
    <source>
        <dbReference type="EMBL" id="NMF87452.1"/>
    </source>
</evidence>
<gene>
    <name evidence="3" type="ORF">GPA26_03045</name>
</gene>
<name>A0ABX1MHN5_9RHOO</name>
<comment type="caution">
    <text evidence="3">The sequence shown here is derived from an EMBL/GenBank/DDBJ whole genome shotgun (WGS) entry which is preliminary data.</text>
</comment>
<sequence>MSAGSGARREVTIVGAGIVGISAAINLQRDGCKVTVVDRGPPGEGTSMGNAGVFASCGFVPVATPGFAWKAPGMLMDPLGPLSLRWSYMPRMIPWLVSFLRNSSPQAVERIADAMSALVGSSVEDHLALAAGTGAEQWVRPSPYLYVYADEAAFLAESYAWGLRRARGVKWATLRGDAVREFEPALGSDYRFAVVLERHGYTPDPLQLVTALAAHFVREGGTVLQREVKDIEIGADGPTRLLTDQGPVDIGRLVISAGAWSGRLAARLGSPVPLESERGYHVTLQEPGLMPRYPIMSTGGKFVATPMACGLRAAGIVEFGGLDAPAKPDMTLRLLKHVKNLFPGVSTEKYTEWMGHRPSLPDSLPVISRSPHFESVFFAFGHQHVGITAGPKTGRLVADMVAGRVPTIDISPFSVNRFQAARRPVADPAMA</sequence>
<dbReference type="SUPFAM" id="SSF54373">
    <property type="entry name" value="FAD-linked reductases, C-terminal domain"/>
    <property type="match status" value="1"/>
</dbReference>
<accession>A0ABX1MHN5</accession>
<evidence type="ECO:0000313" key="4">
    <source>
        <dbReference type="Proteomes" id="UP000652074"/>
    </source>
</evidence>
<dbReference type="EMBL" id="WTVR01000004">
    <property type="protein sequence ID" value="NMF87452.1"/>
    <property type="molecule type" value="Genomic_DNA"/>
</dbReference>
<dbReference type="InterPro" id="IPR006076">
    <property type="entry name" value="FAD-dep_OxRdtase"/>
</dbReference>
<proteinExistence type="predicted"/>
<evidence type="ECO:0000259" key="2">
    <source>
        <dbReference type="Pfam" id="PF01266"/>
    </source>
</evidence>
<keyword evidence="1" id="KW-0560">Oxidoreductase</keyword>
<dbReference type="Gene3D" id="3.50.50.60">
    <property type="entry name" value="FAD/NAD(P)-binding domain"/>
    <property type="match status" value="2"/>
</dbReference>
<protein>
    <submittedName>
        <fullName evidence="3">FAD-dependent oxidoreductase</fullName>
    </submittedName>
</protein>
<dbReference type="Proteomes" id="UP000652074">
    <property type="component" value="Unassembled WGS sequence"/>
</dbReference>
<dbReference type="SUPFAM" id="SSF51905">
    <property type="entry name" value="FAD/NAD(P)-binding domain"/>
    <property type="match status" value="1"/>
</dbReference>
<dbReference type="RefSeq" id="WP_169204887.1">
    <property type="nucleotide sequence ID" value="NZ_CP059560.1"/>
</dbReference>
<organism evidence="3 4">
    <name type="scientific">Aromatoleum petrolei</name>
    <dbReference type="NCBI Taxonomy" id="76116"/>
    <lineage>
        <taxon>Bacteria</taxon>
        <taxon>Pseudomonadati</taxon>
        <taxon>Pseudomonadota</taxon>
        <taxon>Betaproteobacteria</taxon>
        <taxon>Rhodocyclales</taxon>
        <taxon>Rhodocyclaceae</taxon>
        <taxon>Aromatoleum</taxon>
    </lineage>
</organism>
<evidence type="ECO:0000256" key="1">
    <source>
        <dbReference type="ARBA" id="ARBA00023002"/>
    </source>
</evidence>
<dbReference type="Pfam" id="PF01266">
    <property type="entry name" value="DAO"/>
    <property type="match status" value="1"/>
</dbReference>
<dbReference type="PANTHER" id="PTHR13847">
    <property type="entry name" value="SARCOSINE DEHYDROGENASE-RELATED"/>
    <property type="match status" value="1"/>
</dbReference>
<reference evidence="3 4" key="1">
    <citation type="submission" date="2019-12" db="EMBL/GenBank/DDBJ databases">
        <title>Comparative genomics gives insights into the taxonomy of the Azoarcus-Aromatoleum group and reveals separate origins of nif in the plant-associated Azoarcus and non-plant-associated Aromatoleum sub-groups.</title>
        <authorList>
            <person name="Lafos M."/>
            <person name="Maluk M."/>
            <person name="Batista M."/>
            <person name="Junghare M."/>
            <person name="Carmona M."/>
            <person name="Faoro H."/>
            <person name="Cruz L.M."/>
            <person name="Battistoni F."/>
            <person name="De Souza E."/>
            <person name="Pedrosa F."/>
            <person name="Chen W.-M."/>
            <person name="Poole P.S."/>
            <person name="Dixon R.A."/>
            <person name="James E.K."/>
        </authorList>
    </citation>
    <scope>NUCLEOTIDE SEQUENCE [LARGE SCALE GENOMIC DNA]</scope>
    <source>
        <strain evidence="3 4">ToN1</strain>
    </source>
</reference>
<dbReference type="Gene3D" id="3.30.9.10">
    <property type="entry name" value="D-Amino Acid Oxidase, subunit A, domain 2"/>
    <property type="match status" value="1"/>
</dbReference>
<feature type="domain" description="FAD dependent oxidoreductase" evidence="2">
    <location>
        <begin position="11"/>
        <end position="400"/>
    </location>
</feature>